<dbReference type="InterPro" id="IPR038122">
    <property type="entry name" value="PFU_sf"/>
</dbReference>
<dbReference type="GO" id="GO:0005525">
    <property type="term" value="F:GTP binding"/>
    <property type="evidence" value="ECO:0007669"/>
    <property type="project" value="InterPro"/>
</dbReference>
<dbReference type="InterPro" id="IPR001806">
    <property type="entry name" value="Small_GTPase"/>
</dbReference>
<evidence type="ECO:0000313" key="3">
    <source>
        <dbReference type="EMBL" id="CAI9914632.1"/>
    </source>
</evidence>
<dbReference type="GO" id="GO:0003924">
    <property type="term" value="F:GTPase activity"/>
    <property type="evidence" value="ECO:0007669"/>
    <property type="project" value="InterPro"/>
</dbReference>
<organism evidence="3">
    <name type="scientific">Hexamita inflata</name>
    <dbReference type="NCBI Taxonomy" id="28002"/>
    <lineage>
        <taxon>Eukaryota</taxon>
        <taxon>Metamonada</taxon>
        <taxon>Diplomonadida</taxon>
        <taxon>Hexamitidae</taxon>
        <taxon>Hexamitinae</taxon>
        <taxon>Hexamita</taxon>
    </lineage>
</organism>
<feature type="region of interest" description="Disordered" evidence="2">
    <location>
        <begin position="204"/>
        <end position="226"/>
    </location>
</feature>
<evidence type="ECO:0000256" key="1">
    <source>
        <dbReference type="SAM" id="Coils"/>
    </source>
</evidence>
<reference evidence="3" key="1">
    <citation type="submission" date="2023-06" db="EMBL/GenBank/DDBJ databases">
        <authorList>
            <person name="Kurt Z."/>
        </authorList>
    </citation>
    <scope>NUCLEOTIDE SEQUENCE</scope>
</reference>
<keyword evidence="1" id="KW-0175">Coiled coil</keyword>
<comment type="caution">
    <text evidence="3">The sequence shown here is derived from an EMBL/GenBank/DDBJ whole genome shotgun (WGS) entry which is preliminary data.</text>
</comment>
<protein>
    <submittedName>
        <fullName evidence="3">Small GTPase</fullName>
    </submittedName>
    <submittedName>
        <fullName evidence="4">Small_GTPase</fullName>
    </submittedName>
</protein>
<dbReference type="Gene3D" id="3.40.50.300">
    <property type="entry name" value="P-loop containing nucleotide triphosphate hydrolases"/>
    <property type="match status" value="1"/>
</dbReference>
<dbReference type="EMBL" id="CATOUU010000055">
    <property type="protein sequence ID" value="CAI9914632.1"/>
    <property type="molecule type" value="Genomic_DNA"/>
</dbReference>
<evidence type="ECO:0000256" key="2">
    <source>
        <dbReference type="SAM" id="MobiDB-lite"/>
    </source>
</evidence>
<keyword evidence="5" id="KW-1185">Reference proteome</keyword>
<accession>A0AA86N7T0</accession>
<dbReference type="Gene3D" id="3.10.20.870">
    <property type="entry name" value="PFU (PLAA family ubiquitin binding), C-terminal domain"/>
    <property type="match status" value="1"/>
</dbReference>
<sequence>MEQFKATIYLVGASKSGKNSLMERLQQIYTTIDERYQVELEMMIPDSIKSIPATAFGVIIVYSIISADSFQFATQMVEQIIKHQSNQKTFPLRLLIGTHLDHVKNRPRDRQVSSLDAQRLSQRLGGLQYEICSQNSQQLDHFLENFNFFIFKDLQEAVKNGQFIEVVRDVENYSSPWRQSLTKIVETKKQEVKERINGYMSPNSMFFKKEDENTGQDSLQYSPSLDDDQFPVSQNAKITKRSVNANNNIPYYLQKSWEASQHSQNNDLFQSNSFHSKQQITDEVKNRFLTQKQLLSPNSDNLQMNDLDKINEEPETEKRIRYNANTLMKQLERQKEKIRELNRGNNTETVILPPQVIKKGAMAFDYKVAEPKVEHSEYWSKNLRYVNVHLLDQQIKNGGLYKSHNSVKPTVLKEETIRIKSKLAEQPIIILDLEVQDQTIQLPVFKSSNAYVLARDFVQTNQMDPKYIKEIGLIIMRKQQEHENKTHKVKCKLQLEIEGKLFKTKIYEDETATEAAERIAEEQEIDEMSVLKVLQEVLQ</sequence>
<reference evidence="4 5" key="2">
    <citation type="submission" date="2024-07" db="EMBL/GenBank/DDBJ databases">
        <authorList>
            <person name="Akdeniz Z."/>
        </authorList>
    </citation>
    <scope>NUCLEOTIDE SEQUENCE [LARGE SCALE GENOMIC DNA]</scope>
</reference>
<evidence type="ECO:0000313" key="5">
    <source>
        <dbReference type="Proteomes" id="UP001642409"/>
    </source>
</evidence>
<dbReference type="InterPro" id="IPR027417">
    <property type="entry name" value="P-loop_NTPase"/>
</dbReference>
<dbReference type="Pfam" id="PF00071">
    <property type="entry name" value="Ras"/>
    <property type="match status" value="1"/>
</dbReference>
<evidence type="ECO:0000313" key="4">
    <source>
        <dbReference type="EMBL" id="CAL6104014.1"/>
    </source>
</evidence>
<dbReference type="AlphaFoldDB" id="A0AA86N7T0"/>
<dbReference type="SUPFAM" id="SSF52540">
    <property type="entry name" value="P-loop containing nucleoside triphosphate hydrolases"/>
    <property type="match status" value="1"/>
</dbReference>
<proteinExistence type="predicted"/>
<dbReference type="PROSITE" id="PS51419">
    <property type="entry name" value="RAB"/>
    <property type="match status" value="1"/>
</dbReference>
<gene>
    <name evidence="3" type="ORF">HINF_LOCUS2277</name>
    <name evidence="4" type="ORF">HINF_LOCUS72501</name>
</gene>
<dbReference type="EMBL" id="CAXDID020000576">
    <property type="protein sequence ID" value="CAL6104014.1"/>
    <property type="molecule type" value="Genomic_DNA"/>
</dbReference>
<dbReference type="SMART" id="SM00173">
    <property type="entry name" value="RAS"/>
    <property type="match status" value="1"/>
</dbReference>
<dbReference type="Proteomes" id="UP001642409">
    <property type="component" value="Unassembled WGS sequence"/>
</dbReference>
<name>A0AA86N7T0_9EUKA</name>
<feature type="coiled-coil region" evidence="1">
    <location>
        <begin position="321"/>
        <end position="348"/>
    </location>
</feature>